<dbReference type="SUPFAM" id="SSF81822">
    <property type="entry name" value="RuBisCo LSMT C-terminal, substrate-binding domain"/>
    <property type="match status" value="1"/>
</dbReference>
<dbReference type="InterPro" id="IPR011192">
    <property type="entry name" value="Rubisco_LSMT_MeTrfase_plant"/>
</dbReference>
<dbReference type="PANTHER" id="PTHR13271:SF113">
    <property type="entry name" value="[FRUCTOSE-BISPHOSPHATE ALDOLASE]-LYSINE N-METHYLTRANSFERASE, CHLOROPLASTIC"/>
    <property type="match status" value="1"/>
</dbReference>
<feature type="binding site" evidence="8">
    <location>
        <begin position="269"/>
        <end position="270"/>
    </location>
    <ligand>
        <name>S-adenosyl-L-methionine</name>
        <dbReference type="ChEBI" id="CHEBI:59789"/>
    </ligand>
</feature>
<dbReference type="FunFam" id="3.90.1420.10:FF:000004">
    <property type="entry name" value="Ribulose-1,5 bisphosphate carboxylase/oxygenase large subunit N-methyltransferase, chloroplastic"/>
    <property type="match status" value="1"/>
</dbReference>
<dbReference type="Gene3D" id="3.90.1410.10">
    <property type="entry name" value="set domain protein methyltransferase, domain 1"/>
    <property type="match status" value="1"/>
</dbReference>
<dbReference type="CDD" id="cd19179">
    <property type="entry name" value="SET_RBCMT"/>
    <property type="match status" value="1"/>
</dbReference>
<dbReference type="GO" id="GO:0032259">
    <property type="term" value="P:methylation"/>
    <property type="evidence" value="ECO:0007669"/>
    <property type="project" value="UniProtKB-KW"/>
</dbReference>
<feature type="domain" description="Rubisco LSMT substrate-binding" evidence="10">
    <location>
        <begin position="345"/>
        <end position="470"/>
    </location>
</feature>
<dbReference type="GO" id="GO:0016279">
    <property type="term" value="F:protein-lysine N-methyltransferase activity"/>
    <property type="evidence" value="ECO:0007669"/>
    <property type="project" value="InterPro"/>
</dbReference>
<keyword evidence="5" id="KW-0808">Transferase</keyword>
<feature type="binding site" evidence="8">
    <location>
        <position position="280"/>
    </location>
    <ligand>
        <name>substrate</name>
    </ligand>
</feature>
<feature type="compositionally biased region" description="Low complexity" evidence="9">
    <location>
        <begin position="30"/>
        <end position="43"/>
    </location>
</feature>
<dbReference type="FunFam" id="3.90.1410.10:FF:000005">
    <property type="entry name" value="Ribulose-1,5 bisphosphate carboxylase/oxygenase large subunit N-methyltransferase, chloroplastic"/>
    <property type="match status" value="1"/>
</dbReference>
<evidence type="ECO:0000256" key="7">
    <source>
        <dbReference type="ARBA" id="ARBA00022946"/>
    </source>
</evidence>
<keyword evidence="6 8" id="KW-0949">S-adenosyl-L-methionine</keyword>
<feature type="binding site" evidence="8">
    <location>
        <position position="266"/>
    </location>
    <ligand>
        <name>substrate</name>
    </ligand>
</feature>
<keyword evidence="7" id="KW-0809">Transit peptide</keyword>
<reference evidence="11" key="1">
    <citation type="journal article" date="2023" name="GigaByte">
        <title>Genome assembly of the bearded iris, Iris pallida Lam.</title>
        <authorList>
            <person name="Bruccoleri R.E."/>
            <person name="Oakeley E.J."/>
            <person name="Faust A.M.E."/>
            <person name="Altorfer M."/>
            <person name="Dessus-Babus S."/>
            <person name="Burckhardt D."/>
            <person name="Oertli M."/>
            <person name="Naumann U."/>
            <person name="Petersen F."/>
            <person name="Wong J."/>
        </authorList>
    </citation>
    <scope>NUCLEOTIDE SEQUENCE</scope>
    <source>
        <strain evidence="11">GSM-AAB239-AS_SAM_17_03QT</strain>
    </source>
</reference>
<keyword evidence="4" id="KW-0934">Plastid</keyword>
<dbReference type="InterPro" id="IPR050600">
    <property type="entry name" value="SETD3_SETD6_MTase"/>
</dbReference>
<protein>
    <submittedName>
        <fullName evidence="11">Fructose-bisphosphate aldolase-lysine N-methyltransferase, chloroplastic</fullName>
    </submittedName>
</protein>
<dbReference type="InterPro" id="IPR046341">
    <property type="entry name" value="SET_dom_sf"/>
</dbReference>
<dbReference type="Pfam" id="PF09273">
    <property type="entry name" value="Rubis-subs-bind"/>
    <property type="match status" value="1"/>
</dbReference>
<dbReference type="PANTHER" id="PTHR13271">
    <property type="entry name" value="UNCHARACTERIZED PUTATIVE METHYLTRANSFERASE"/>
    <property type="match status" value="1"/>
</dbReference>
<evidence type="ECO:0000256" key="9">
    <source>
        <dbReference type="SAM" id="MobiDB-lite"/>
    </source>
</evidence>
<evidence type="ECO:0000256" key="8">
    <source>
        <dbReference type="PIRSR" id="PIRSR009328-1"/>
    </source>
</evidence>
<feature type="binding site" evidence="8">
    <location>
        <begin position="105"/>
        <end position="107"/>
    </location>
    <ligand>
        <name>S-adenosyl-L-methionine</name>
        <dbReference type="ChEBI" id="CHEBI:59789"/>
    </ligand>
</feature>
<keyword evidence="12" id="KW-1185">Reference proteome</keyword>
<evidence type="ECO:0000256" key="1">
    <source>
        <dbReference type="ARBA" id="ARBA00004229"/>
    </source>
</evidence>
<dbReference type="AlphaFoldDB" id="A0AAX6G062"/>
<evidence type="ECO:0000256" key="2">
    <source>
        <dbReference type="ARBA" id="ARBA00022528"/>
    </source>
</evidence>
<accession>A0AAX6G062</accession>
<gene>
    <name evidence="11" type="ORF">M6B38_130350</name>
</gene>
<sequence length="513" mass="56724">MALQINSMSPPALLHHSSPPSMSPPPPPLSFLSSSSSSSAYSRTSRRRRTAASALRTAHASSPPPPASAAAPAPAPEAVDEFWKWFRDRAGASRPAAVNPGFVPEGLGLVAQRSLSRNEVVLEVPKKMWIDSDAVAASDVGRVCSGLGATWVPIALFLLREEGMGQASPWYPYLRILPKETNSPLFWSEEELYQIQGTQLLSTTLSVKEYVQSVFVKVEDEVILPNKHLFPSTITPLDFLSAFAIIRSRTFSGLRAENLALIPLADLTNHNSSITSDASWEIKAKSLFSRELIFSLQTPVSVTAGEQVYIQYDLQKSDAELALDYGFIEMRPDRQAYTLTLEIAESDPFHGDKLDIAETNGLGETAYFDIVLGSSLPQFMLPYLRLLALGGTDAFLLESIFSNSIWDHLQLPVSHANEKRICDVVRNACKSALAAYITSIEEDEKLLSEGNLDPRLEIAVSVRVGEKKVLQQIDDIFRAREEELGELEYYQERRLKDLGLAGEQGEIIFWEPK</sequence>
<dbReference type="InterPro" id="IPR015353">
    <property type="entry name" value="Rubisco_LSMT_subst-bd"/>
</dbReference>
<dbReference type="Gene3D" id="3.90.1420.10">
    <property type="entry name" value="Rubisco LSMT, substrate-binding domain"/>
    <property type="match status" value="1"/>
</dbReference>
<comment type="subcellular location">
    <subcellularLocation>
        <location evidence="1">Plastid</location>
        <location evidence="1">Chloroplast</location>
    </subcellularLocation>
</comment>
<evidence type="ECO:0000256" key="6">
    <source>
        <dbReference type="ARBA" id="ARBA00022691"/>
    </source>
</evidence>
<dbReference type="InterPro" id="IPR044431">
    <property type="entry name" value="SET_RBCMT"/>
</dbReference>
<dbReference type="PROSITE" id="PS51583">
    <property type="entry name" value="SAM_MT127"/>
    <property type="match status" value="1"/>
</dbReference>
<evidence type="ECO:0000313" key="11">
    <source>
        <dbReference type="EMBL" id="KAJ6822000.1"/>
    </source>
</evidence>
<keyword evidence="3" id="KW-0489">Methyltransferase</keyword>
<proteinExistence type="predicted"/>
<dbReference type="InterPro" id="IPR036464">
    <property type="entry name" value="Rubisco_LSMT_subst-bd_sf"/>
</dbReference>
<feature type="binding site" evidence="8">
    <location>
        <position position="249"/>
    </location>
    <ligand>
        <name>substrate</name>
    </ligand>
</feature>
<evidence type="ECO:0000256" key="3">
    <source>
        <dbReference type="ARBA" id="ARBA00022603"/>
    </source>
</evidence>
<feature type="binding site" evidence="8">
    <location>
        <position position="325"/>
    </location>
    <ligand>
        <name>substrate</name>
    </ligand>
</feature>
<dbReference type="EMBL" id="JANAVB010024767">
    <property type="protein sequence ID" value="KAJ6822000.1"/>
    <property type="molecule type" value="Genomic_DNA"/>
</dbReference>
<comment type="caution">
    <text evidence="11">The sequence shown here is derived from an EMBL/GenBank/DDBJ whole genome shotgun (WGS) entry which is preliminary data.</text>
</comment>
<feature type="compositionally biased region" description="Low complexity" evidence="9">
    <location>
        <begin position="7"/>
        <end position="20"/>
    </location>
</feature>
<organism evidence="11 12">
    <name type="scientific">Iris pallida</name>
    <name type="common">Sweet iris</name>
    <dbReference type="NCBI Taxonomy" id="29817"/>
    <lineage>
        <taxon>Eukaryota</taxon>
        <taxon>Viridiplantae</taxon>
        <taxon>Streptophyta</taxon>
        <taxon>Embryophyta</taxon>
        <taxon>Tracheophyta</taxon>
        <taxon>Spermatophyta</taxon>
        <taxon>Magnoliopsida</taxon>
        <taxon>Liliopsida</taxon>
        <taxon>Asparagales</taxon>
        <taxon>Iridaceae</taxon>
        <taxon>Iridoideae</taxon>
        <taxon>Irideae</taxon>
        <taxon>Iris</taxon>
    </lineage>
</organism>
<evidence type="ECO:0000313" key="12">
    <source>
        <dbReference type="Proteomes" id="UP001140949"/>
    </source>
</evidence>
<feature type="binding site" evidence="8">
    <location>
        <position position="249"/>
    </location>
    <ligand>
        <name>S-adenosyl-L-methionine</name>
        <dbReference type="ChEBI" id="CHEBI:59789"/>
    </ligand>
</feature>
<dbReference type="PIRSF" id="PIRSF009328">
    <property type="entry name" value="RMT_SET"/>
    <property type="match status" value="1"/>
</dbReference>
<feature type="compositionally biased region" description="Low complexity" evidence="9">
    <location>
        <begin position="51"/>
        <end position="61"/>
    </location>
</feature>
<feature type="region of interest" description="Disordered" evidence="9">
    <location>
        <begin position="1"/>
        <end position="73"/>
    </location>
</feature>
<dbReference type="Proteomes" id="UP001140949">
    <property type="component" value="Unassembled WGS sequence"/>
</dbReference>
<evidence type="ECO:0000256" key="4">
    <source>
        <dbReference type="ARBA" id="ARBA00022640"/>
    </source>
</evidence>
<dbReference type="GO" id="GO:0009507">
    <property type="term" value="C:chloroplast"/>
    <property type="evidence" value="ECO:0007669"/>
    <property type="project" value="UniProtKB-SubCell"/>
</dbReference>
<evidence type="ECO:0000256" key="5">
    <source>
        <dbReference type="ARBA" id="ARBA00022679"/>
    </source>
</evidence>
<dbReference type="SUPFAM" id="SSF82199">
    <property type="entry name" value="SET domain"/>
    <property type="match status" value="1"/>
</dbReference>
<keyword evidence="2" id="KW-0150">Chloroplast</keyword>
<feature type="binding site" evidence="8">
    <location>
        <position position="312"/>
    </location>
    <ligand>
        <name>substrate</name>
    </ligand>
</feature>
<reference evidence="11" key="2">
    <citation type="submission" date="2023-04" db="EMBL/GenBank/DDBJ databases">
        <authorList>
            <person name="Bruccoleri R.E."/>
            <person name="Oakeley E.J."/>
            <person name="Faust A.-M."/>
            <person name="Dessus-Babus S."/>
            <person name="Altorfer M."/>
            <person name="Burckhardt D."/>
            <person name="Oertli M."/>
            <person name="Naumann U."/>
            <person name="Petersen F."/>
            <person name="Wong J."/>
        </authorList>
    </citation>
    <scope>NUCLEOTIDE SEQUENCE</scope>
    <source>
        <strain evidence="11">GSM-AAB239-AS_SAM_17_03QT</strain>
        <tissue evidence="11">Leaf</tissue>
    </source>
</reference>
<dbReference type="GO" id="GO:0030785">
    <property type="term" value="F:[ribulose-bisphosphate carboxylase]-lysine N-methyltransferase activity"/>
    <property type="evidence" value="ECO:0007669"/>
    <property type="project" value="InterPro"/>
</dbReference>
<evidence type="ECO:0000259" key="10">
    <source>
        <dbReference type="Pfam" id="PF09273"/>
    </source>
</evidence>
<name>A0AAX6G062_IRIPA</name>